<dbReference type="InterPro" id="IPR036291">
    <property type="entry name" value="NAD(P)-bd_dom_sf"/>
</dbReference>
<name>A0A317Z6S6_STAPS</name>
<gene>
    <name evidence="1" type="ORF">DD924_13995</name>
</gene>
<dbReference type="Gene3D" id="3.40.50.720">
    <property type="entry name" value="NAD(P)-binding Rossmann-like Domain"/>
    <property type="match status" value="1"/>
</dbReference>
<dbReference type="SUPFAM" id="SSF51735">
    <property type="entry name" value="NAD(P)-binding Rossmann-fold domains"/>
    <property type="match status" value="1"/>
</dbReference>
<reference evidence="1 2" key="1">
    <citation type="journal article" date="2018" name="Vet. Microbiol.">
        <title>Clonal diversity and geographic distribution of methicillin-resistant Staphylococcus pseudintermedius from Australian animals: Discovery of novel sequence types.</title>
        <authorList>
            <person name="Worthing K.A."/>
            <person name="Abraham S."/>
            <person name="Coombs G.W."/>
            <person name="Pang S."/>
            <person name="Saputra S."/>
            <person name="Jordan D."/>
            <person name="Trott D.J."/>
            <person name="Norris J.M."/>
        </authorList>
    </citation>
    <scope>NUCLEOTIDE SEQUENCE [LARGE SCALE GENOMIC DNA]</scope>
    <source>
        <strain evidence="1 2">ST71 3</strain>
    </source>
</reference>
<sequence length="52" mass="5488">PQESIPEFGQNQPLQRAGQPVELADVYVLLASDNASYITGQVYGITGGAPIN</sequence>
<comment type="caution">
    <text evidence="1">The sequence shown here is derived from an EMBL/GenBank/DDBJ whole genome shotgun (WGS) entry which is preliminary data.</text>
</comment>
<dbReference type="InterPro" id="IPR002347">
    <property type="entry name" value="SDR_fam"/>
</dbReference>
<organism evidence="1 2">
    <name type="scientific">Staphylococcus pseudintermedius</name>
    <dbReference type="NCBI Taxonomy" id="283734"/>
    <lineage>
        <taxon>Bacteria</taxon>
        <taxon>Bacillati</taxon>
        <taxon>Bacillota</taxon>
        <taxon>Bacilli</taxon>
        <taxon>Bacillales</taxon>
        <taxon>Staphylococcaceae</taxon>
        <taxon>Staphylococcus</taxon>
        <taxon>Staphylococcus intermedius group</taxon>
    </lineage>
</organism>
<feature type="non-terminal residue" evidence="1">
    <location>
        <position position="1"/>
    </location>
</feature>
<dbReference type="EMBL" id="QEIV01001448">
    <property type="protein sequence ID" value="PWZ96375.1"/>
    <property type="molecule type" value="Genomic_DNA"/>
</dbReference>
<evidence type="ECO:0000313" key="1">
    <source>
        <dbReference type="EMBL" id="PWZ96375.1"/>
    </source>
</evidence>
<dbReference type="Proteomes" id="UP000246351">
    <property type="component" value="Unassembled WGS sequence"/>
</dbReference>
<accession>A0A317Z6S6</accession>
<dbReference type="AlphaFoldDB" id="A0A317Z6S6"/>
<evidence type="ECO:0000313" key="2">
    <source>
        <dbReference type="Proteomes" id="UP000246351"/>
    </source>
</evidence>
<protein>
    <submittedName>
        <fullName evidence="1">NAD(P)-dependent dehydrogenase</fullName>
    </submittedName>
</protein>
<dbReference type="Pfam" id="PF13561">
    <property type="entry name" value="adh_short_C2"/>
    <property type="match status" value="1"/>
</dbReference>
<proteinExistence type="predicted"/>